<reference evidence="1 2" key="1">
    <citation type="journal article" date="2022" name="Nat. Ecol. Evol.">
        <title>A masculinizing supergene underlies an exaggerated male reproductive morph in a spider.</title>
        <authorList>
            <person name="Hendrickx F."/>
            <person name="De Corte Z."/>
            <person name="Sonet G."/>
            <person name="Van Belleghem S.M."/>
            <person name="Kostlbacher S."/>
            <person name="Vangestel C."/>
        </authorList>
    </citation>
    <scope>NUCLEOTIDE SEQUENCE [LARGE SCALE GENOMIC DNA]</scope>
    <source>
        <strain evidence="1">W744_W776</strain>
    </source>
</reference>
<dbReference type="Proteomes" id="UP000827092">
    <property type="component" value="Unassembled WGS sequence"/>
</dbReference>
<evidence type="ECO:0000313" key="1">
    <source>
        <dbReference type="EMBL" id="KAG8201180.1"/>
    </source>
</evidence>
<comment type="caution">
    <text evidence="1">The sequence shown here is derived from an EMBL/GenBank/DDBJ whole genome shotgun (WGS) entry which is preliminary data.</text>
</comment>
<sequence>MKAARSQGEVAFVKHTCALEFFSIVPFPSWTLLTMLESSMPAKLLLSVTFYGRKVVRCIMLNIFMTQSALLQVHSEKNR</sequence>
<protein>
    <submittedName>
        <fullName evidence="1">Uncharacterized protein</fullName>
    </submittedName>
</protein>
<name>A0AAV6VWY7_9ARAC</name>
<proteinExistence type="predicted"/>
<organism evidence="1 2">
    <name type="scientific">Oedothorax gibbosus</name>
    <dbReference type="NCBI Taxonomy" id="931172"/>
    <lineage>
        <taxon>Eukaryota</taxon>
        <taxon>Metazoa</taxon>
        <taxon>Ecdysozoa</taxon>
        <taxon>Arthropoda</taxon>
        <taxon>Chelicerata</taxon>
        <taxon>Arachnida</taxon>
        <taxon>Araneae</taxon>
        <taxon>Araneomorphae</taxon>
        <taxon>Entelegynae</taxon>
        <taxon>Araneoidea</taxon>
        <taxon>Linyphiidae</taxon>
        <taxon>Erigoninae</taxon>
        <taxon>Oedothorax</taxon>
    </lineage>
</organism>
<accession>A0AAV6VWY7</accession>
<keyword evidence="2" id="KW-1185">Reference proteome</keyword>
<gene>
    <name evidence="1" type="ORF">JTE90_028835</name>
</gene>
<dbReference type="EMBL" id="JAFNEN010000008">
    <property type="protein sequence ID" value="KAG8201180.1"/>
    <property type="molecule type" value="Genomic_DNA"/>
</dbReference>
<dbReference type="AlphaFoldDB" id="A0AAV6VWY7"/>
<evidence type="ECO:0000313" key="2">
    <source>
        <dbReference type="Proteomes" id="UP000827092"/>
    </source>
</evidence>